<evidence type="ECO:0000256" key="3">
    <source>
        <dbReference type="ARBA" id="ARBA00022741"/>
    </source>
</evidence>
<dbReference type="PANTHER" id="PTHR22594:SF5">
    <property type="entry name" value="ASPARTATE--TRNA LIGASE, MITOCHONDRIAL"/>
    <property type="match status" value="1"/>
</dbReference>
<dbReference type="Proteomes" id="UP000176645">
    <property type="component" value="Unassembled WGS sequence"/>
</dbReference>
<evidence type="ECO:0000256" key="4">
    <source>
        <dbReference type="ARBA" id="ARBA00022840"/>
    </source>
</evidence>
<dbReference type="GO" id="GO:0005524">
    <property type="term" value="F:ATP binding"/>
    <property type="evidence" value="ECO:0007669"/>
    <property type="project" value="UniProtKB-KW"/>
</dbReference>
<dbReference type="GO" id="GO:0004815">
    <property type="term" value="F:aspartate-tRNA ligase activity"/>
    <property type="evidence" value="ECO:0007669"/>
    <property type="project" value="TreeGrafter"/>
</dbReference>
<dbReference type="InterPro" id="IPR006195">
    <property type="entry name" value="aa-tRNA-synth_II"/>
</dbReference>
<evidence type="ECO:0000256" key="6">
    <source>
        <dbReference type="ARBA" id="ARBA00023146"/>
    </source>
</evidence>
<dbReference type="InterPro" id="IPR004364">
    <property type="entry name" value="Aa-tRNA-synt_II"/>
</dbReference>
<dbReference type="AlphaFoldDB" id="A0A1G1WHM7"/>
<dbReference type="CDD" id="cd04317">
    <property type="entry name" value="EcAspRS_like_N"/>
    <property type="match status" value="1"/>
</dbReference>
<dbReference type="Pfam" id="PF00152">
    <property type="entry name" value="tRNA-synt_2"/>
    <property type="match status" value="1"/>
</dbReference>
<keyword evidence="4" id="KW-0067">ATP-binding</keyword>
<comment type="similarity">
    <text evidence="1">Belongs to the class-II aminoacyl-tRNA synthetase family. Type 1 subfamily.</text>
</comment>
<dbReference type="Gene3D" id="2.40.50.140">
    <property type="entry name" value="Nucleic acid-binding proteins"/>
    <property type="match status" value="1"/>
</dbReference>
<comment type="caution">
    <text evidence="8">The sequence shown here is derived from an EMBL/GenBank/DDBJ whole genome shotgun (WGS) entry which is preliminary data.</text>
</comment>
<dbReference type="PANTHER" id="PTHR22594">
    <property type="entry name" value="ASPARTYL/LYSYL-TRNA SYNTHETASE"/>
    <property type="match status" value="1"/>
</dbReference>
<keyword evidence="3" id="KW-0547">Nucleotide-binding</keyword>
<dbReference type="Gene3D" id="3.30.1360.30">
    <property type="entry name" value="GAD-like domain"/>
    <property type="match status" value="1"/>
</dbReference>
<evidence type="ECO:0000256" key="2">
    <source>
        <dbReference type="ARBA" id="ARBA00022598"/>
    </source>
</evidence>
<gene>
    <name evidence="8" type="ORF">A2Z42_00235</name>
</gene>
<dbReference type="GO" id="GO:0003676">
    <property type="term" value="F:nucleic acid binding"/>
    <property type="evidence" value="ECO:0007669"/>
    <property type="project" value="InterPro"/>
</dbReference>
<dbReference type="SUPFAM" id="SSF50249">
    <property type="entry name" value="Nucleic acid-binding proteins"/>
    <property type="match status" value="1"/>
</dbReference>
<protein>
    <recommendedName>
        <fullName evidence="7">Aminoacyl-transfer RNA synthetases class-II family profile domain-containing protein</fullName>
    </recommendedName>
</protein>
<dbReference type="InterPro" id="IPR045864">
    <property type="entry name" value="aa-tRNA-synth_II/BPL/LPL"/>
</dbReference>
<name>A0A1G1WHM7_9BACT</name>
<keyword evidence="5" id="KW-0648">Protein biosynthesis</keyword>
<dbReference type="GO" id="GO:0005737">
    <property type="term" value="C:cytoplasm"/>
    <property type="evidence" value="ECO:0007669"/>
    <property type="project" value="InterPro"/>
</dbReference>
<accession>A0A1G1WHM7</accession>
<dbReference type="EMBL" id="MHCU01000045">
    <property type="protein sequence ID" value="OGY27229.1"/>
    <property type="molecule type" value="Genomic_DNA"/>
</dbReference>
<dbReference type="PRINTS" id="PR01042">
    <property type="entry name" value="TRNASYNTHASP"/>
</dbReference>
<organism evidence="8 9">
    <name type="scientific">Candidatus Woykebacteria bacterium RBG_19FT_COMBO_43_10</name>
    <dbReference type="NCBI Taxonomy" id="1802598"/>
    <lineage>
        <taxon>Bacteria</taxon>
        <taxon>Candidatus Woykeibacteriota</taxon>
    </lineage>
</organism>
<evidence type="ECO:0000256" key="5">
    <source>
        <dbReference type="ARBA" id="ARBA00022917"/>
    </source>
</evidence>
<evidence type="ECO:0000256" key="1">
    <source>
        <dbReference type="ARBA" id="ARBA00006303"/>
    </source>
</evidence>
<dbReference type="Pfam" id="PF01336">
    <property type="entry name" value="tRNA_anti-codon"/>
    <property type="match status" value="1"/>
</dbReference>
<dbReference type="Gene3D" id="3.30.930.10">
    <property type="entry name" value="Bira Bifunctional Protein, Domain 2"/>
    <property type="match status" value="2"/>
</dbReference>
<dbReference type="InterPro" id="IPR012340">
    <property type="entry name" value="NA-bd_OB-fold"/>
</dbReference>
<dbReference type="GO" id="GO:0006422">
    <property type="term" value="P:aspartyl-tRNA aminoacylation"/>
    <property type="evidence" value="ECO:0007669"/>
    <property type="project" value="TreeGrafter"/>
</dbReference>
<dbReference type="InterPro" id="IPR004115">
    <property type="entry name" value="GAD-like_sf"/>
</dbReference>
<evidence type="ECO:0000259" key="7">
    <source>
        <dbReference type="PROSITE" id="PS50862"/>
    </source>
</evidence>
<feature type="domain" description="Aminoacyl-transfer RNA synthetases class-II family profile" evidence="7">
    <location>
        <begin position="140"/>
        <end position="259"/>
    </location>
</feature>
<sequence>MHRDLVTDVVKNEGKEATLYGFVDSRRDHGKIIFLDLRDASGFVQVVATPKADVAHKVATKLGSNDVIKVVGMVQKRPAENVNVDIPTGKIEVNAKEIELVSKAQALPIPIDGDGYDIDEGARFKNRYIDLRRPRLQKNLRLRHQATQLVRKFLDSKGFVEIETPYLSKTTPEGARDFLVPSRLQKGKFYALAQSPQQYKQLLMISGFERYYQLARAFRDEDLRADRQFEHTQIDIEMAHVEREDVRNLVEEMVVAVIEGMGRKIEKKPFPSLPYAEAVKKFGTDRPNLNKEKGALHFTWVVDFPFFEKTDAGGFTFAHNPFAAPKPEHVAELLG</sequence>
<dbReference type="InterPro" id="IPR047089">
    <property type="entry name" value="Asp-tRNA-ligase_1_N"/>
</dbReference>
<dbReference type="PROSITE" id="PS50862">
    <property type="entry name" value="AA_TRNA_LIGASE_II"/>
    <property type="match status" value="1"/>
</dbReference>
<evidence type="ECO:0000313" key="8">
    <source>
        <dbReference type="EMBL" id="OGY27229.1"/>
    </source>
</evidence>
<proteinExistence type="inferred from homology"/>
<evidence type="ECO:0000313" key="9">
    <source>
        <dbReference type="Proteomes" id="UP000176645"/>
    </source>
</evidence>
<dbReference type="InterPro" id="IPR002312">
    <property type="entry name" value="Asp/Asn-tRNA-synth_IIb"/>
</dbReference>
<keyword evidence="6" id="KW-0030">Aminoacyl-tRNA synthetase</keyword>
<reference evidence="8 9" key="1">
    <citation type="journal article" date="2016" name="Nat. Commun.">
        <title>Thousands of microbial genomes shed light on interconnected biogeochemical processes in an aquifer system.</title>
        <authorList>
            <person name="Anantharaman K."/>
            <person name="Brown C.T."/>
            <person name="Hug L.A."/>
            <person name="Sharon I."/>
            <person name="Castelle C.J."/>
            <person name="Probst A.J."/>
            <person name="Thomas B.C."/>
            <person name="Singh A."/>
            <person name="Wilkins M.J."/>
            <person name="Karaoz U."/>
            <person name="Brodie E.L."/>
            <person name="Williams K.H."/>
            <person name="Hubbard S.S."/>
            <person name="Banfield J.F."/>
        </authorList>
    </citation>
    <scope>NUCLEOTIDE SEQUENCE [LARGE SCALE GENOMIC DNA]</scope>
</reference>
<keyword evidence="2" id="KW-0436">Ligase</keyword>
<feature type="non-terminal residue" evidence="8">
    <location>
        <position position="335"/>
    </location>
</feature>
<dbReference type="SUPFAM" id="SSF55681">
    <property type="entry name" value="Class II aaRS and biotin synthetases"/>
    <property type="match status" value="1"/>
</dbReference>
<dbReference type="InterPro" id="IPR004365">
    <property type="entry name" value="NA-bd_OB_tRNA"/>
</dbReference>